<proteinExistence type="predicted"/>
<dbReference type="OrthoDB" id="5382953at2759"/>
<accession>S3C1Z7</accession>
<dbReference type="OMA" id="NGPRDSW"/>
<dbReference type="Proteomes" id="UP000016923">
    <property type="component" value="Unassembled WGS sequence"/>
</dbReference>
<evidence type="ECO:0000313" key="3">
    <source>
        <dbReference type="Proteomes" id="UP000016923"/>
    </source>
</evidence>
<keyword evidence="3" id="KW-1185">Reference proteome</keyword>
<feature type="compositionally biased region" description="Polar residues" evidence="1">
    <location>
        <begin position="439"/>
        <end position="450"/>
    </location>
</feature>
<evidence type="ECO:0000313" key="2">
    <source>
        <dbReference type="EMBL" id="EPE05731.1"/>
    </source>
</evidence>
<dbReference type="VEuPathDB" id="FungiDB:F503_08262"/>
<protein>
    <submittedName>
        <fullName evidence="2">Uncharacterized protein</fullName>
    </submittedName>
</protein>
<feature type="region of interest" description="Disordered" evidence="1">
    <location>
        <begin position="505"/>
        <end position="545"/>
    </location>
</feature>
<evidence type="ECO:0000256" key="1">
    <source>
        <dbReference type="SAM" id="MobiDB-lite"/>
    </source>
</evidence>
<gene>
    <name evidence="2" type="ORF">F503_08262</name>
</gene>
<feature type="compositionally biased region" description="Polar residues" evidence="1">
    <location>
        <begin position="515"/>
        <end position="525"/>
    </location>
</feature>
<feature type="compositionally biased region" description="Acidic residues" evidence="1">
    <location>
        <begin position="528"/>
        <end position="545"/>
    </location>
</feature>
<dbReference type="eggNOG" id="ENOG502SK9A">
    <property type="taxonomic scope" value="Eukaryota"/>
</dbReference>
<name>S3C1Z7_OPHP1</name>
<sequence>MATATHYAPETSVLMPTKEASNVEWPGYVLSDAVVYRPDGKTMANALLINQEGPFIIRGRLEIDDDDDEVQHLIDPTVRSIDIEIQDSKVYSIGYYPEAVVWLSGKAGWFEINPHPSYAKIYKDMCEVSQLDYILAKIYIEEDGSLKDTKMDPALADIKEVLLRYALALGDGITYEETVDKILRLGPALVSHMESSTGLAWKQTSIYAWLVRELKNKERMRRSSSRGTSQPPPATSGPASTHTPLTQSPVPVPAISQQTAQTPQPRPLSQTLAFRESPAVGPRAAAARETPFPPPETGAATERLVPEDPRAALQEVRVPGVVSKAEEEEVFQLFFKVVTGIGENVGNQSSMTAGKVHAAMNQLYKLKGYNVSKQLSAFYSKRLLECLDESWDGSPYRKYLANDEGIEYKPESNLFLRKIPDQLVRRGTLRAQSPAPHLSHSQAGLSRSQPSPGPAGKRPGLRPTAPAKKRSFGMALGSEGHDEADSIHDQAAQNLPLHTIGRPKKNAKTAHENVPTATAAPQAQLVQDDADSDGDSSSDDDDSDIESETVVAIHSVPLSLSIRPTGPNGTWNCPHPGCRFLVRNAAGRDSSANAARESIHAHLRGHEENTLSRVDLAISEGSRKHVSVDNLLEKIRALADQRAEHGRQDGTPRPATTAAVGTSSSILRRFLF</sequence>
<dbReference type="HOGENOM" id="CLU_023186_0_0_1"/>
<dbReference type="EMBL" id="KE148155">
    <property type="protein sequence ID" value="EPE05731.1"/>
    <property type="molecule type" value="Genomic_DNA"/>
</dbReference>
<dbReference type="AlphaFoldDB" id="S3C1Z7"/>
<feature type="compositionally biased region" description="Polar residues" evidence="1">
    <location>
        <begin position="237"/>
        <end position="272"/>
    </location>
</feature>
<reference evidence="2 3" key="1">
    <citation type="journal article" date="2013" name="BMC Genomics">
        <title>The genome and transcriptome of the pine saprophyte Ophiostoma piceae, and a comparison with the bark beetle-associated pine pathogen Grosmannia clavigera.</title>
        <authorList>
            <person name="Haridas S."/>
            <person name="Wang Y."/>
            <person name="Lim L."/>
            <person name="Massoumi Alamouti S."/>
            <person name="Jackman S."/>
            <person name="Docking R."/>
            <person name="Robertson G."/>
            <person name="Birol I."/>
            <person name="Bohlmann J."/>
            <person name="Breuil C."/>
        </authorList>
    </citation>
    <scope>NUCLEOTIDE SEQUENCE [LARGE SCALE GENOMIC DNA]</scope>
    <source>
        <strain evidence="2 3">UAMH 11346</strain>
    </source>
</reference>
<organism evidence="2 3">
    <name type="scientific">Ophiostoma piceae (strain UAMH 11346)</name>
    <name type="common">Sap stain fungus</name>
    <dbReference type="NCBI Taxonomy" id="1262450"/>
    <lineage>
        <taxon>Eukaryota</taxon>
        <taxon>Fungi</taxon>
        <taxon>Dikarya</taxon>
        <taxon>Ascomycota</taxon>
        <taxon>Pezizomycotina</taxon>
        <taxon>Sordariomycetes</taxon>
        <taxon>Sordariomycetidae</taxon>
        <taxon>Ophiostomatales</taxon>
        <taxon>Ophiostomataceae</taxon>
        <taxon>Ophiostoma</taxon>
    </lineage>
</organism>
<dbReference type="STRING" id="1262450.S3C1Z7"/>
<feature type="region of interest" description="Disordered" evidence="1">
    <location>
        <begin position="430"/>
        <end position="468"/>
    </location>
</feature>
<feature type="region of interest" description="Disordered" evidence="1">
    <location>
        <begin position="218"/>
        <end position="301"/>
    </location>
</feature>